<dbReference type="InterPro" id="IPR032816">
    <property type="entry name" value="VTT_dom"/>
</dbReference>
<dbReference type="PANTHER" id="PTHR12677">
    <property type="entry name" value="GOLGI APPARATUS MEMBRANE PROTEIN TVP38-RELATED"/>
    <property type="match status" value="1"/>
</dbReference>
<keyword evidence="4 6" id="KW-1133">Transmembrane helix</keyword>
<keyword evidence="3 6" id="KW-0812">Transmembrane</keyword>
<dbReference type="GO" id="GO:0005886">
    <property type="term" value="C:plasma membrane"/>
    <property type="evidence" value="ECO:0007669"/>
    <property type="project" value="UniProtKB-SubCell"/>
</dbReference>
<evidence type="ECO:0000256" key="3">
    <source>
        <dbReference type="ARBA" id="ARBA00022692"/>
    </source>
</evidence>
<feature type="domain" description="VTT" evidence="7">
    <location>
        <begin position="48"/>
        <end position="162"/>
    </location>
</feature>
<feature type="transmembrane region" description="Helical" evidence="6">
    <location>
        <begin position="62"/>
        <end position="84"/>
    </location>
</feature>
<reference evidence="8" key="1">
    <citation type="journal article" date="2014" name="Int. J. Syst. Evol. Microbiol.">
        <title>Complete genome sequence of Corynebacterium casei LMG S-19264T (=DSM 44701T), isolated from a smear-ripened cheese.</title>
        <authorList>
            <consortium name="US DOE Joint Genome Institute (JGI-PGF)"/>
            <person name="Walter F."/>
            <person name="Albersmeier A."/>
            <person name="Kalinowski J."/>
            <person name="Ruckert C."/>
        </authorList>
    </citation>
    <scope>NUCLEOTIDE SEQUENCE</scope>
    <source>
        <strain evidence="8">CGMCC 1.15178</strain>
    </source>
</reference>
<comment type="subcellular location">
    <subcellularLocation>
        <location evidence="1 6">Cell membrane</location>
        <topology evidence="1 6">Multi-pass membrane protein</topology>
    </subcellularLocation>
</comment>
<reference evidence="8" key="2">
    <citation type="submission" date="2020-09" db="EMBL/GenBank/DDBJ databases">
        <authorList>
            <person name="Sun Q."/>
            <person name="Zhou Y."/>
        </authorList>
    </citation>
    <scope>NUCLEOTIDE SEQUENCE</scope>
    <source>
        <strain evidence="8">CGMCC 1.15178</strain>
    </source>
</reference>
<protein>
    <recommendedName>
        <fullName evidence="6">TVP38/TMEM64 family membrane protein</fullName>
    </recommendedName>
</protein>
<dbReference type="InterPro" id="IPR015414">
    <property type="entry name" value="TMEM64"/>
</dbReference>
<evidence type="ECO:0000256" key="6">
    <source>
        <dbReference type="RuleBase" id="RU366058"/>
    </source>
</evidence>
<feature type="transmembrane region" description="Helical" evidence="6">
    <location>
        <begin position="145"/>
        <end position="163"/>
    </location>
</feature>
<dbReference type="AlphaFoldDB" id="A0A916ZC18"/>
<name>A0A916ZC18_9BACL</name>
<dbReference type="PANTHER" id="PTHR12677:SF55">
    <property type="entry name" value="UNDECAPRENYL PHOSPHATE TRANSPORTER SAOUHSC_00901-RELATED"/>
    <property type="match status" value="1"/>
</dbReference>
<evidence type="ECO:0000256" key="4">
    <source>
        <dbReference type="ARBA" id="ARBA00022989"/>
    </source>
</evidence>
<comment type="caution">
    <text evidence="8">The sequence shown here is derived from an EMBL/GenBank/DDBJ whole genome shotgun (WGS) entry which is preliminary data.</text>
</comment>
<accession>A0A916ZC18</accession>
<feature type="transmembrane region" description="Helical" evidence="6">
    <location>
        <begin position="114"/>
        <end position="133"/>
    </location>
</feature>
<organism evidence="8 9">
    <name type="scientific">Paenibacillus nasutitermitis</name>
    <dbReference type="NCBI Taxonomy" id="1652958"/>
    <lineage>
        <taxon>Bacteria</taxon>
        <taxon>Bacillati</taxon>
        <taxon>Bacillota</taxon>
        <taxon>Bacilli</taxon>
        <taxon>Bacillales</taxon>
        <taxon>Paenibacillaceae</taxon>
        <taxon>Paenibacillus</taxon>
    </lineage>
</organism>
<evidence type="ECO:0000313" key="9">
    <source>
        <dbReference type="Proteomes" id="UP000612456"/>
    </source>
</evidence>
<evidence type="ECO:0000259" key="7">
    <source>
        <dbReference type="Pfam" id="PF09335"/>
    </source>
</evidence>
<dbReference type="Pfam" id="PF09335">
    <property type="entry name" value="VTT_dom"/>
    <property type="match status" value="1"/>
</dbReference>
<keyword evidence="9" id="KW-1185">Reference proteome</keyword>
<dbReference type="Proteomes" id="UP000612456">
    <property type="component" value="Unassembled WGS sequence"/>
</dbReference>
<evidence type="ECO:0000313" key="8">
    <source>
        <dbReference type="EMBL" id="GGD86773.1"/>
    </source>
</evidence>
<evidence type="ECO:0000256" key="1">
    <source>
        <dbReference type="ARBA" id="ARBA00004651"/>
    </source>
</evidence>
<comment type="similarity">
    <text evidence="6">Belongs to the TVP38/TMEM64 family.</text>
</comment>
<proteinExistence type="inferred from homology"/>
<dbReference type="RefSeq" id="WP_188996484.1">
    <property type="nucleotide sequence ID" value="NZ_BMHP01000004.1"/>
</dbReference>
<keyword evidence="5 6" id="KW-0472">Membrane</keyword>
<gene>
    <name evidence="8" type="primary">yhjE</name>
    <name evidence="8" type="ORF">GCM10010911_51560</name>
</gene>
<sequence>MGQLHEWIHQLKQIDLEHLQRTLRSYSSYGPLPGIFLPFLESFLPILPLLVFVAANANIYGFWLGSLYSWIGVCAGAFLLFWLARKPGRRFGSWIRRRFPKSIRFFEWIEHKGFTPIFFLACFPFSPSALINIVSGLSNVSFRSFMLAIMLGKAVMILSVSLLSFDISSIAEEPWRPVLTVLLILGMWLGGKKVEARYHLK</sequence>
<evidence type="ECO:0000256" key="2">
    <source>
        <dbReference type="ARBA" id="ARBA00022475"/>
    </source>
</evidence>
<evidence type="ECO:0000256" key="5">
    <source>
        <dbReference type="ARBA" id="ARBA00023136"/>
    </source>
</evidence>
<feature type="transmembrane region" description="Helical" evidence="6">
    <location>
        <begin position="35"/>
        <end position="55"/>
    </location>
</feature>
<dbReference type="EMBL" id="BMHP01000004">
    <property type="protein sequence ID" value="GGD86773.1"/>
    <property type="molecule type" value="Genomic_DNA"/>
</dbReference>
<keyword evidence="2 6" id="KW-1003">Cell membrane</keyword>
<feature type="transmembrane region" description="Helical" evidence="6">
    <location>
        <begin position="175"/>
        <end position="191"/>
    </location>
</feature>